<dbReference type="EMBL" id="CWOW01000009">
    <property type="protein sequence ID" value="CSA62939.1"/>
    <property type="molecule type" value="Genomic_DNA"/>
</dbReference>
<name>A0A655QQ65_VIBCL</name>
<gene>
    <name evidence="1" type="ORF">ERS013165_02056</name>
</gene>
<accession>A0A655QQ65</accession>
<evidence type="ECO:0000313" key="1">
    <source>
        <dbReference type="EMBL" id="CSA62939.1"/>
    </source>
</evidence>
<dbReference type="AlphaFoldDB" id="A0A655QQ65"/>
<protein>
    <submittedName>
        <fullName evidence="1">Uncharacterized protein</fullName>
    </submittedName>
</protein>
<evidence type="ECO:0000313" key="2">
    <source>
        <dbReference type="Proteomes" id="UP000044806"/>
    </source>
</evidence>
<sequence length="32" mass="3575">MGKHAAAINIRYDDHRHIGFFGKAHIGDVILT</sequence>
<dbReference type="Proteomes" id="UP000044806">
    <property type="component" value="Unassembled WGS sequence"/>
</dbReference>
<organism evidence="1 2">
    <name type="scientific">Vibrio cholerae</name>
    <dbReference type="NCBI Taxonomy" id="666"/>
    <lineage>
        <taxon>Bacteria</taxon>
        <taxon>Pseudomonadati</taxon>
        <taxon>Pseudomonadota</taxon>
        <taxon>Gammaproteobacteria</taxon>
        <taxon>Vibrionales</taxon>
        <taxon>Vibrionaceae</taxon>
        <taxon>Vibrio</taxon>
    </lineage>
</organism>
<proteinExistence type="predicted"/>
<reference evidence="1 2" key="1">
    <citation type="submission" date="2015-07" db="EMBL/GenBank/DDBJ databases">
        <authorList>
            <consortium name="Pathogen Informatics"/>
        </authorList>
    </citation>
    <scope>NUCLEOTIDE SEQUENCE [LARGE SCALE GENOMIC DNA]</scope>
    <source>
        <strain evidence="1 2">A51</strain>
    </source>
</reference>